<reference evidence="4" key="1">
    <citation type="submission" date="2017-02" db="EMBL/GenBank/DDBJ databases">
        <authorList>
            <person name="Varghese N."/>
            <person name="Submissions S."/>
        </authorList>
    </citation>
    <scope>NUCLEOTIDE SEQUENCE [LARGE SCALE GENOMIC DNA]</scope>
    <source>
        <strain evidence="4">ATCC 700200</strain>
    </source>
</reference>
<evidence type="ECO:0000313" key="4">
    <source>
        <dbReference type="Proteomes" id="UP000190774"/>
    </source>
</evidence>
<dbReference type="SUPFAM" id="SSF56436">
    <property type="entry name" value="C-type lectin-like"/>
    <property type="match status" value="2"/>
</dbReference>
<dbReference type="Pfam" id="PF03781">
    <property type="entry name" value="FGE-sulfatase"/>
    <property type="match status" value="2"/>
</dbReference>
<dbReference type="GO" id="GO:0120147">
    <property type="term" value="F:formylglycine-generating oxidase activity"/>
    <property type="evidence" value="ECO:0007669"/>
    <property type="project" value="TreeGrafter"/>
</dbReference>
<dbReference type="OrthoDB" id="175850at2"/>
<dbReference type="Gene3D" id="3.90.1580.10">
    <property type="entry name" value="paralog of FGE (formylglycine-generating enzyme)"/>
    <property type="match status" value="2"/>
</dbReference>
<dbReference type="PANTHER" id="PTHR23150:SF19">
    <property type="entry name" value="FORMYLGLYCINE-GENERATING ENZYME"/>
    <property type="match status" value="1"/>
</dbReference>
<feature type="domain" description="Sulfatase-modifying factor enzyme-like" evidence="2">
    <location>
        <begin position="61"/>
        <end position="256"/>
    </location>
</feature>
<feature type="domain" description="Sulfatase-modifying factor enzyme-like" evidence="2">
    <location>
        <begin position="354"/>
        <end position="545"/>
    </location>
</feature>
<dbReference type="InterPro" id="IPR042095">
    <property type="entry name" value="SUMF_sf"/>
</dbReference>
<accession>A0A1T4YWE2</accession>
<dbReference type="Proteomes" id="UP000190774">
    <property type="component" value="Unassembled WGS sequence"/>
</dbReference>
<proteinExistence type="predicted"/>
<dbReference type="AlphaFoldDB" id="A0A1T4YWE2"/>
<dbReference type="RefSeq" id="WP_078815516.1">
    <property type="nucleotide sequence ID" value="NZ_FUYE01000019.1"/>
</dbReference>
<dbReference type="InterPro" id="IPR016187">
    <property type="entry name" value="CTDL_fold"/>
</dbReference>
<dbReference type="InterPro" id="IPR051043">
    <property type="entry name" value="Sulfatase_Mod_Factor_Kinase"/>
</dbReference>
<protein>
    <submittedName>
        <fullName evidence="3">Formylglycine-generating enzyme, required for sulfatase activity, contains SUMF1/FGE domain</fullName>
    </submittedName>
</protein>
<dbReference type="EMBL" id="FUYE01000019">
    <property type="protein sequence ID" value="SKB05953.1"/>
    <property type="molecule type" value="Genomic_DNA"/>
</dbReference>
<dbReference type="PANTHER" id="PTHR23150">
    <property type="entry name" value="SULFATASE MODIFYING FACTOR 1, 2"/>
    <property type="match status" value="1"/>
</dbReference>
<feature type="compositionally biased region" description="Basic and acidic residues" evidence="1">
    <location>
        <begin position="425"/>
        <end position="437"/>
    </location>
</feature>
<dbReference type="InterPro" id="IPR005532">
    <property type="entry name" value="SUMF_dom"/>
</dbReference>
<dbReference type="STRING" id="48467.SAMN02745166_04379"/>
<gene>
    <name evidence="3" type="ORF">SAMN02745166_04379</name>
</gene>
<organism evidence="3 4">
    <name type="scientific">Prosthecobacter debontii</name>
    <dbReference type="NCBI Taxonomy" id="48467"/>
    <lineage>
        <taxon>Bacteria</taxon>
        <taxon>Pseudomonadati</taxon>
        <taxon>Verrucomicrobiota</taxon>
        <taxon>Verrucomicrobiia</taxon>
        <taxon>Verrucomicrobiales</taxon>
        <taxon>Verrucomicrobiaceae</taxon>
        <taxon>Prosthecobacter</taxon>
    </lineage>
</organism>
<evidence type="ECO:0000256" key="1">
    <source>
        <dbReference type="SAM" id="MobiDB-lite"/>
    </source>
</evidence>
<sequence length="551" mass="61209">MVIVCPQPIRQFALFGLGWLSFITAQAQMPNEHLEHSSSLGLRFVSLPGTPALMATYETRVSDWQAFLAASGYQWSYKPHFEQGANHPVVGISLEDAQAFCNWLTEKERQEGKLNSSQGYRLPTKSDWDAAIGLLRMRKLDLTVEQKVADERTFPWGMDWPPPAGSANLAEGEIPGYSDGYPFTAPVGQFKATEEGLYDLSGNVWEWCWDPEVRAEQTGVLRGGSWAYFRPECLRSSYLYVVPTDMRMPTVGFRCVYEDKQRTAAMLASAEKVKAEIRAQRREEMLGGEVNKADIAAMREKLAASSGSTETNSASLKPAQAAETFTNALGMEFVPLPDTQLLFGNTEVRLQDFETWLKAARRTWNKPAFLLSESHPAVGVSWDDATAFCQWLTEQDRAKQLIPASASYRLPTDLEWSLAAGLKEETGADPAERDRNATPHFPWSAEGTFPPPISSTNLDATRIEGYQDNHSYTAPVSSEEANALGIRGLSGNASEWCQDPWPGSPEERVIRGGSWLSREKEALYTGHRQRAPHDSSNNATGFRVVLELPAP</sequence>
<keyword evidence="4" id="KW-1185">Reference proteome</keyword>
<feature type="region of interest" description="Disordered" evidence="1">
    <location>
        <begin position="425"/>
        <end position="458"/>
    </location>
</feature>
<evidence type="ECO:0000313" key="3">
    <source>
        <dbReference type="EMBL" id="SKB05953.1"/>
    </source>
</evidence>
<name>A0A1T4YWE2_9BACT</name>
<evidence type="ECO:0000259" key="2">
    <source>
        <dbReference type="Pfam" id="PF03781"/>
    </source>
</evidence>